<reference evidence="1" key="1">
    <citation type="submission" date="2021-06" db="EMBL/GenBank/DDBJ databases">
        <authorList>
            <person name="Hodson N. C."/>
            <person name="Mongue J. A."/>
            <person name="Jaron S. K."/>
        </authorList>
    </citation>
    <scope>NUCLEOTIDE SEQUENCE</scope>
</reference>
<dbReference type="AlphaFoldDB" id="A0A8J2KQQ5"/>
<comment type="caution">
    <text evidence="1">The sequence shown here is derived from an EMBL/GenBank/DDBJ whole genome shotgun (WGS) entry which is preliminary data.</text>
</comment>
<dbReference type="EMBL" id="CAJVCH010507952">
    <property type="protein sequence ID" value="CAG7821363.1"/>
    <property type="molecule type" value="Genomic_DNA"/>
</dbReference>
<evidence type="ECO:0000313" key="1">
    <source>
        <dbReference type="EMBL" id="CAG7821363.1"/>
    </source>
</evidence>
<proteinExistence type="predicted"/>
<feature type="non-terminal residue" evidence="1">
    <location>
        <position position="1"/>
    </location>
</feature>
<gene>
    <name evidence="1" type="ORF">AFUS01_LOCUS31706</name>
</gene>
<evidence type="ECO:0000313" key="2">
    <source>
        <dbReference type="Proteomes" id="UP000708208"/>
    </source>
</evidence>
<dbReference type="Proteomes" id="UP000708208">
    <property type="component" value="Unassembled WGS sequence"/>
</dbReference>
<keyword evidence="2" id="KW-1185">Reference proteome</keyword>
<accession>A0A8J2KQQ5</accession>
<protein>
    <submittedName>
        <fullName evidence="1">Uncharacterized protein</fullName>
    </submittedName>
</protein>
<organism evidence="1 2">
    <name type="scientific">Allacma fusca</name>
    <dbReference type="NCBI Taxonomy" id="39272"/>
    <lineage>
        <taxon>Eukaryota</taxon>
        <taxon>Metazoa</taxon>
        <taxon>Ecdysozoa</taxon>
        <taxon>Arthropoda</taxon>
        <taxon>Hexapoda</taxon>
        <taxon>Collembola</taxon>
        <taxon>Symphypleona</taxon>
        <taxon>Sminthuridae</taxon>
        <taxon>Allacma</taxon>
    </lineage>
</organism>
<name>A0A8J2KQQ5_9HEXA</name>
<sequence>MAVTLDDSSSVGADLHEASEDIWEFIQAFCKINYNTLINNESFNKCRR</sequence>